<name>A0ABP7CJR0_9MICC</name>
<feature type="domain" description="Response regulatory" evidence="11">
    <location>
        <begin position="11"/>
        <end position="132"/>
    </location>
</feature>
<evidence type="ECO:0000256" key="3">
    <source>
        <dbReference type="ARBA" id="ARBA00022553"/>
    </source>
</evidence>
<dbReference type="PANTHER" id="PTHR45526:SF1">
    <property type="entry name" value="TRANSCRIPTIONAL REGULATORY PROTEIN DCUR-RELATED"/>
    <property type="match status" value="1"/>
</dbReference>
<dbReference type="Gene3D" id="3.40.50.2300">
    <property type="match status" value="1"/>
</dbReference>
<accession>A0ABP7CJR0</accession>
<dbReference type="Gene3D" id="1.10.10.10">
    <property type="entry name" value="Winged helix-like DNA-binding domain superfamily/Winged helix DNA-binding domain"/>
    <property type="match status" value="1"/>
</dbReference>
<dbReference type="SUPFAM" id="SSF52172">
    <property type="entry name" value="CheY-like"/>
    <property type="match status" value="1"/>
</dbReference>
<evidence type="ECO:0000256" key="1">
    <source>
        <dbReference type="ARBA" id="ARBA00004496"/>
    </source>
</evidence>
<dbReference type="RefSeq" id="WP_344878196.1">
    <property type="nucleotide sequence ID" value="NZ_BAABCJ010000001.1"/>
</dbReference>
<feature type="modified residue" description="4-aspartylphosphate" evidence="10">
    <location>
        <position position="67"/>
    </location>
</feature>
<evidence type="ECO:0000256" key="7">
    <source>
        <dbReference type="ARBA" id="ARBA00023159"/>
    </source>
</evidence>
<dbReference type="PANTHER" id="PTHR45526">
    <property type="entry name" value="TRANSCRIPTIONAL REGULATORY PROTEIN DPIA"/>
    <property type="match status" value="1"/>
</dbReference>
<dbReference type="SMART" id="SM00448">
    <property type="entry name" value="REC"/>
    <property type="match status" value="1"/>
</dbReference>
<evidence type="ECO:0000256" key="9">
    <source>
        <dbReference type="PIRNR" id="PIRNR006171"/>
    </source>
</evidence>
<evidence type="ECO:0000313" key="13">
    <source>
        <dbReference type="Proteomes" id="UP001501536"/>
    </source>
</evidence>
<proteinExistence type="predicted"/>
<keyword evidence="5 9" id="KW-0805">Transcription regulation</keyword>
<evidence type="ECO:0000256" key="6">
    <source>
        <dbReference type="ARBA" id="ARBA00023125"/>
    </source>
</evidence>
<evidence type="ECO:0000256" key="8">
    <source>
        <dbReference type="ARBA" id="ARBA00023163"/>
    </source>
</evidence>
<evidence type="ECO:0000256" key="2">
    <source>
        <dbReference type="ARBA" id="ARBA00022490"/>
    </source>
</evidence>
<evidence type="ECO:0000256" key="10">
    <source>
        <dbReference type="PROSITE-ProRule" id="PRU00169"/>
    </source>
</evidence>
<keyword evidence="4 9" id="KW-0902">Two-component regulatory system</keyword>
<keyword evidence="6 9" id="KW-0238">DNA-binding</keyword>
<protein>
    <recommendedName>
        <fullName evidence="9">Transcriptional regulatory protein</fullName>
    </recommendedName>
</protein>
<sequence length="241" mass="25712">MSAREAGRSWRVLVIDDEPIMAAAHADFVARVPGFECVAVATSGQEGLRELDAQAAAGAPVDLVLLDMNLPDLHGLDVARRMRGRGSTVDIIAITAVRDLAVVRTAVSAGITQYLIKPFTFAMFAAKLEAFERFHSSLTAGATTQDSIDSAFAALRPQTSAALPKGLIRETLEQIADLLQSDAAGGRGPRSAAEVAEALDMSRVTARRYLEHLAASGQAGRQPRHGTRGRPEFEYAWSVGD</sequence>
<dbReference type="Proteomes" id="UP001501536">
    <property type="component" value="Unassembled WGS sequence"/>
</dbReference>
<keyword evidence="8 9" id="KW-0804">Transcription</keyword>
<dbReference type="Pfam" id="PF00072">
    <property type="entry name" value="Response_reg"/>
    <property type="match status" value="1"/>
</dbReference>
<gene>
    <name evidence="12" type="ORF">GCM10022377_00150</name>
</gene>
<dbReference type="SUPFAM" id="SSF46785">
    <property type="entry name" value="Winged helix' DNA-binding domain"/>
    <property type="match status" value="1"/>
</dbReference>
<dbReference type="EMBL" id="BAABCJ010000001">
    <property type="protein sequence ID" value="GAA3691819.1"/>
    <property type="molecule type" value="Genomic_DNA"/>
</dbReference>
<dbReference type="InterPro" id="IPR036388">
    <property type="entry name" value="WH-like_DNA-bd_sf"/>
</dbReference>
<evidence type="ECO:0000256" key="4">
    <source>
        <dbReference type="ARBA" id="ARBA00023012"/>
    </source>
</evidence>
<dbReference type="InterPro" id="IPR011006">
    <property type="entry name" value="CheY-like_superfamily"/>
</dbReference>
<dbReference type="InterPro" id="IPR001789">
    <property type="entry name" value="Sig_transdc_resp-reg_receiver"/>
</dbReference>
<keyword evidence="2 9" id="KW-0963">Cytoplasm</keyword>
<organism evidence="12 13">
    <name type="scientific">Zhihengliuella alba</name>
    <dbReference type="NCBI Taxonomy" id="547018"/>
    <lineage>
        <taxon>Bacteria</taxon>
        <taxon>Bacillati</taxon>
        <taxon>Actinomycetota</taxon>
        <taxon>Actinomycetes</taxon>
        <taxon>Micrococcales</taxon>
        <taxon>Micrococcaceae</taxon>
        <taxon>Zhihengliuella</taxon>
    </lineage>
</organism>
<evidence type="ECO:0000256" key="5">
    <source>
        <dbReference type="ARBA" id="ARBA00023015"/>
    </source>
</evidence>
<evidence type="ECO:0000259" key="11">
    <source>
        <dbReference type="PROSITE" id="PS50110"/>
    </source>
</evidence>
<keyword evidence="3 10" id="KW-0597">Phosphoprotein</keyword>
<comment type="subcellular location">
    <subcellularLocation>
        <location evidence="1 9">Cytoplasm</location>
    </subcellularLocation>
</comment>
<comment type="caution">
    <text evidence="12">The sequence shown here is derived from an EMBL/GenBank/DDBJ whole genome shotgun (WGS) entry which is preliminary data.</text>
</comment>
<dbReference type="InterPro" id="IPR024187">
    <property type="entry name" value="Sig_transdc_resp-reg_cit/mal"/>
</dbReference>
<dbReference type="PIRSF" id="PIRSF006171">
    <property type="entry name" value="RR_citrat_malat"/>
    <property type="match status" value="1"/>
</dbReference>
<keyword evidence="7 9" id="KW-0010">Activator</keyword>
<keyword evidence="13" id="KW-1185">Reference proteome</keyword>
<dbReference type="InterPro" id="IPR051271">
    <property type="entry name" value="2C-system_Tx_regulators"/>
</dbReference>
<dbReference type="InterPro" id="IPR036390">
    <property type="entry name" value="WH_DNA-bd_sf"/>
</dbReference>
<evidence type="ECO:0000313" key="12">
    <source>
        <dbReference type="EMBL" id="GAA3691819.1"/>
    </source>
</evidence>
<dbReference type="PROSITE" id="PS50110">
    <property type="entry name" value="RESPONSE_REGULATORY"/>
    <property type="match status" value="1"/>
</dbReference>
<reference evidence="13" key="1">
    <citation type="journal article" date="2019" name="Int. J. Syst. Evol. Microbiol.">
        <title>The Global Catalogue of Microorganisms (GCM) 10K type strain sequencing project: providing services to taxonomists for standard genome sequencing and annotation.</title>
        <authorList>
            <consortium name="The Broad Institute Genomics Platform"/>
            <consortium name="The Broad Institute Genome Sequencing Center for Infectious Disease"/>
            <person name="Wu L."/>
            <person name="Ma J."/>
        </authorList>
    </citation>
    <scope>NUCLEOTIDE SEQUENCE [LARGE SCALE GENOMIC DNA]</scope>
    <source>
        <strain evidence="13">JCM 16961</strain>
    </source>
</reference>